<dbReference type="InterPro" id="IPR050688">
    <property type="entry name" value="Zinc_finger/UBP_domain"/>
</dbReference>
<feature type="domain" description="C2H2-type" evidence="6">
    <location>
        <begin position="223"/>
        <end position="250"/>
    </location>
</feature>
<organism evidence="7 8">
    <name type="scientific">Eumeta variegata</name>
    <name type="common">Bagworm moth</name>
    <name type="synonym">Eumeta japonica</name>
    <dbReference type="NCBI Taxonomy" id="151549"/>
    <lineage>
        <taxon>Eukaryota</taxon>
        <taxon>Metazoa</taxon>
        <taxon>Ecdysozoa</taxon>
        <taxon>Arthropoda</taxon>
        <taxon>Hexapoda</taxon>
        <taxon>Insecta</taxon>
        <taxon>Pterygota</taxon>
        <taxon>Neoptera</taxon>
        <taxon>Endopterygota</taxon>
        <taxon>Lepidoptera</taxon>
        <taxon>Glossata</taxon>
        <taxon>Ditrysia</taxon>
        <taxon>Tineoidea</taxon>
        <taxon>Psychidae</taxon>
        <taxon>Oiketicinae</taxon>
        <taxon>Eumeta</taxon>
    </lineage>
</organism>
<sequence length="332" mass="37201">MRGRCAKRGTLPPRVASYDAGRRKNVGRARARAWTAGGGRCGGEALSVGKNVNVEHQICFADDIHLAVCDLLYKNTDIATNEPINDDDLDDDNKDIESRLVVEIGNTQDLTSDQNIKDVVKKVLRKALIDLNSPVQFEESDFELINEIINILGPVKLAVEALCRSDANLYTGDVTLKVKLSETSTFERNDKRVCTYEGCGYLASTRAQLVRHQYSHGETVKRHACPVCPFRTSHAGHLRRHARTHRGDKPYACPHCTFTCASLENLRKHVLRGGRHPGAFLYWCNECKVNPFYCNTAGELRKHLTSIHSDKYDMKAAKEAAKKLLLIKDQLQ</sequence>
<dbReference type="InterPro" id="IPR036236">
    <property type="entry name" value="Znf_C2H2_sf"/>
</dbReference>
<keyword evidence="8" id="KW-1185">Reference proteome</keyword>
<evidence type="ECO:0000313" key="8">
    <source>
        <dbReference type="Proteomes" id="UP000299102"/>
    </source>
</evidence>
<dbReference type="PROSITE" id="PS50157">
    <property type="entry name" value="ZINC_FINGER_C2H2_2"/>
    <property type="match status" value="1"/>
</dbReference>
<keyword evidence="4" id="KW-0862">Zinc</keyword>
<dbReference type="InterPro" id="IPR013087">
    <property type="entry name" value="Znf_C2H2_type"/>
</dbReference>
<dbReference type="Proteomes" id="UP000299102">
    <property type="component" value="Unassembled WGS sequence"/>
</dbReference>
<dbReference type="GO" id="GO:0005634">
    <property type="term" value="C:nucleus"/>
    <property type="evidence" value="ECO:0007669"/>
    <property type="project" value="TreeGrafter"/>
</dbReference>
<keyword evidence="3 5" id="KW-0863">Zinc-finger</keyword>
<evidence type="ECO:0000259" key="6">
    <source>
        <dbReference type="PROSITE" id="PS50157"/>
    </source>
</evidence>
<gene>
    <name evidence="7" type="primary">ZNF407</name>
    <name evidence="7" type="ORF">EVAR_33524_1</name>
</gene>
<reference evidence="7 8" key="1">
    <citation type="journal article" date="2019" name="Commun. Biol.">
        <title>The bagworm genome reveals a unique fibroin gene that provides high tensile strength.</title>
        <authorList>
            <person name="Kono N."/>
            <person name="Nakamura H."/>
            <person name="Ohtoshi R."/>
            <person name="Tomita M."/>
            <person name="Numata K."/>
            <person name="Arakawa K."/>
        </authorList>
    </citation>
    <scope>NUCLEOTIDE SEQUENCE [LARGE SCALE GENOMIC DNA]</scope>
</reference>
<protein>
    <submittedName>
        <fullName evidence="7">Zinc finger protein 407</fullName>
    </submittedName>
</protein>
<proteinExistence type="predicted"/>
<evidence type="ECO:0000256" key="4">
    <source>
        <dbReference type="ARBA" id="ARBA00022833"/>
    </source>
</evidence>
<dbReference type="AlphaFoldDB" id="A0A4C1VIJ7"/>
<dbReference type="PANTHER" id="PTHR24403:SF109">
    <property type="entry name" value="ZINC FINGER PROTEIN 845-LIKE"/>
    <property type="match status" value="1"/>
</dbReference>
<dbReference type="GO" id="GO:0008270">
    <property type="term" value="F:zinc ion binding"/>
    <property type="evidence" value="ECO:0007669"/>
    <property type="project" value="UniProtKB-KW"/>
</dbReference>
<accession>A0A4C1VIJ7</accession>
<dbReference type="GO" id="GO:0045944">
    <property type="term" value="P:positive regulation of transcription by RNA polymerase II"/>
    <property type="evidence" value="ECO:0007669"/>
    <property type="project" value="TreeGrafter"/>
</dbReference>
<evidence type="ECO:0000313" key="7">
    <source>
        <dbReference type="EMBL" id="GBP38776.1"/>
    </source>
</evidence>
<dbReference type="Gene3D" id="3.30.160.60">
    <property type="entry name" value="Classic Zinc Finger"/>
    <property type="match status" value="2"/>
</dbReference>
<evidence type="ECO:0000256" key="1">
    <source>
        <dbReference type="ARBA" id="ARBA00022723"/>
    </source>
</evidence>
<evidence type="ECO:0000256" key="2">
    <source>
        <dbReference type="ARBA" id="ARBA00022737"/>
    </source>
</evidence>
<dbReference type="EMBL" id="BGZK01000354">
    <property type="protein sequence ID" value="GBP38776.1"/>
    <property type="molecule type" value="Genomic_DNA"/>
</dbReference>
<keyword evidence="2" id="KW-0677">Repeat</keyword>
<name>A0A4C1VIJ7_EUMVA</name>
<dbReference type="STRING" id="151549.A0A4C1VIJ7"/>
<dbReference type="Pfam" id="PF00096">
    <property type="entry name" value="zf-C2H2"/>
    <property type="match status" value="1"/>
</dbReference>
<dbReference type="PANTHER" id="PTHR24403">
    <property type="entry name" value="ZINC FINGER PROTEIN"/>
    <property type="match status" value="1"/>
</dbReference>
<evidence type="ECO:0000256" key="3">
    <source>
        <dbReference type="ARBA" id="ARBA00022771"/>
    </source>
</evidence>
<evidence type="ECO:0000256" key="5">
    <source>
        <dbReference type="PROSITE-ProRule" id="PRU00042"/>
    </source>
</evidence>
<dbReference type="SUPFAM" id="SSF57667">
    <property type="entry name" value="beta-beta-alpha zinc fingers"/>
    <property type="match status" value="1"/>
</dbReference>
<comment type="caution">
    <text evidence="7">The sequence shown here is derived from an EMBL/GenBank/DDBJ whole genome shotgun (WGS) entry which is preliminary data.</text>
</comment>
<keyword evidence="1" id="KW-0479">Metal-binding</keyword>
<dbReference type="OrthoDB" id="30289at2759"/>
<dbReference type="SMART" id="SM00355">
    <property type="entry name" value="ZnF_C2H2"/>
    <property type="match status" value="4"/>
</dbReference>